<proteinExistence type="predicted"/>
<protein>
    <submittedName>
        <fullName evidence="1">Uncharacterized protein</fullName>
    </submittedName>
</protein>
<evidence type="ECO:0000313" key="1">
    <source>
        <dbReference type="EMBL" id="KKN17001.1"/>
    </source>
</evidence>
<name>A0A0F9QV13_9ZZZZ</name>
<sequence>MKPKCPECGKDMKKSIDSITKKISQYLWEIDCQCEGMKKFRLSIG</sequence>
<reference evidence="1" key="1">
    <citation type="journal article" date="2015" name="Nature">
        <title>Complex archaea that bridge the gap between prokaryotes and eukaryotes.</title>
        <authorList>
            <person name="Spang A."/>
            <person name="Saw J.H."/>
            <person name="Jorgensen S.L."/>
            <person name="Zaremba-Niedzwiedzka K."/>
            <person name="Martijn J."/>
            <person name="Lind A.E."/>
            <person name="van Eijk R."/>
            <person name="Schleper C."/>
            <person name="Guy L."/>
            <person name="Ettema T.J."/>
        </authorList>
    </citation>
    <scope>NUCLEOTIDE SEQUENCE</scope>
</reference>
<dbReference type="AlphaFoldDB" id="A0A0F9QV13"/>
<dbReference type="EMBL" id="LAZR01003564">
    <property type="protein sequence ID" value="KKN17001.1"/>
    <property type="molecule type" value="Genomic_DNA"/>
</dbReference>
<comment type="caution">
    <text evidence="1">The sequence shown here is derived from an EMBL/GenBank/DDBJ whole genome shotgun (WGS) entry which is preliminary data.</text>
</comment>
<accession>A0A0F9QV13</accession>
<gene>
    <name evidence="1" type="ORF">LCGC14_0970090</name>
</gene>
<organism evidence="1">
    <name type="scientific">marine sediment metagenome</name>
    <dbReference type="NCBI Taxonomy" id="412755"/>
    <lineage>
        <taxon>unclassified sequences</taxon>
        <taxon>metagenomes</taxon>
        <taxon>ecological metagenomes</taxon>
    </lineage>
</organism>